<dbReference type="InterPro" id="IPR009003">
    <property type="entry name" value="Peptidase_S1_PA"/>
</dbReference>
<evidence type="ECO:0000313" key="6">
    <source>
        <dbReference type="EMBL" id="GBG00230.1"/>
    </source>
</evidence>
<accession>A0A2V0PL02</accession>
<feature type="compositionally biased region" description="Pro residues" evidence="3">
    <location>
        <begin position="141"/>
        <end position="155"/>
    </location>
</feature>
<dbReference type="GO" id="GO:0006508">
    <property type="term" value="P:proteolysis"/>
    <property type="evidence" value="ECO:0007669"/>
    <property type="project" value="InterPro"/>
</dbReference>
<evidence type="ECO:0000313" key="7">
    <source>
        <dbReference type="Proteomes" id="UP000247498"/>
    </source>
</evidence>
<dbReference type="Gene3D" id="2.40.10.10">
    <property type="entry name" value="Trypsin-like serine proteases"/>
    <property type="match status" value="2"/>
</dbReference>
<dbReference type="PANTHER" id="PTHR15462">
    <property type="entry name" value="SERINE PROTEASE"/>
    <property type="match status" value="1"/>
</dbReference>
<dbReference type="AlphaFoldDB" id="A0A2V0PL02"/>
<protein>
    <recommendedName>
        <fullName evidence="5">Peptidase S1 domain-containing protein</fullName>
    </recommendedName>
</protein>
<dbReference type="PROSITE" id="PS00134">
    <property type="entry name" value="TRYPSIN_HIS"/>
    <property type="match status" value="1"/>
</dbReference>
<feature type="region of interest" description="Disordered" evidence="3">
    <location>
        <begin position="134"/>
        <end position="176"/>
    </location>
</feature>
<dbReference type="InterPro" id="IPR043504">
    <property type="entry name" value="Peptidase_S1_PA_chymotrypsin"/>
</dbReference>
<feature type="signal peptide" evidence="4">
    <location>
        <begin position="1"/>
        <end position="32"/>
    </location>
</feature>
<evidence type="ECO:0000256" key="2">
    <source>
        <dbReference type="ARBA" id="ARBA00022729"/>
    </source>
</evidence>
<dbReference type="InterPro" id="IPR050966">
    <property type="entry name" value="Glutamyl_endopeptidase"/>
</dbReference>
<dbReference type="GO" id="GO:0004252">
    <property type="term" value="F:serine-type endopeptidase activity"/>
    <property type="evidence" value="ECO:0007669"/>
    <property type="project" value="InterPro"/>
</dbReference>
<comment type="similarity">
    <text evidence="1">Belongs to the peptidase S1 family.</text>
</comment>
<evidence type="ECO:0000256" key="1">
    <source>
        <dbReference type="ARBA" id="ARBA00007664"/>
    </source>
</evidence>
<dbReference type="EMBL" id="BDRX01000202">
    <property type="protein sequence ID" value="GBG00230.1"/>
    <property type="molecule type" value="Genomic_DNA"/>
</dbReference>
<reference evidence="6 7" key="1">
    <citation type="journal article" date="2018" name="Sci. Rep.">
        <title>Raphidocelis subcapitata (=Pseudokirchneriella subcapitata) provides an insight into genome evolution and environmental adaptations in the Sphaeropleales.</title>
        <authorList>
            <person name="Suzuki S."/>
            <person name="Yamaguchi H."/>
            <person name="Nakajima N."/>
            <person name="Kawachi M."/>
        </authorList>
    </citation>
    <scope>NUCLEOTIDE SEQUENCE [LARGE SCALE GENOMIC DNA]</scope>
    <source>
        <strain evidence="6 7">NIES-35</strain>
    </source>
</reference>
<dbReference type="InParanoid" id="A0A2V0PL02"/>
<keyword evidence="7" id="KW-1185">Reference proteome</keyword>
<evidence type="ECO:0000256" key="3">
    <source>
        <dbReference type="SAM" id="MobiDB-lite"/>
    </source>
</evidence>
<dbReference type="InterPro" id="IPR001254">
    <property type="entry name" value="Trypsin_dom"/>
</dbReference>
<name>A0A2V0PL02_9CHLO</name>
<organism evidence="6 7">
    <name type="scientific">Raphidocelis subcapitata</name>
    <dbReference type="NCBI Taxonomy" id="307507"/>
    <lineage>
        <taxon>Eukaryota</taxon>
        <taxon>Viridiplantae</taxon>
        <taxon>Chlorophyta</taxon>
        <taxon>core chlorophytes</taxon>
        <taxon>Chlorophyceae</taxon>
        <taxon>CS clade</taxon>
        <taxon>Sphaeropleales</taxon>
        <taxon>Selenastraceae</taxon>
        <taxon>Raphidocelis</taxon>
    </lineage>
</organism>
<dbReference type="Pfam" id="PF00089">
    <property type="entry name" value="Trypsin"/>
    <property type="match status" value="1"/>
</dbReference>
<dbReference type="OrthoDB" id="9985147at2759"/>
<dbReference type="SUPFAM" id="SSF50494">
    <property type="entry name" value="Trypsin-like serine proteases"/>
    <property type="match status" value="1"/>
</dbReference>
<comment type="caution">
    <text evidence="6">The sequence shown here is derived from an EMBL/GenBank/DDBJ whole genome shotgun (WGS) entry which is preliminary data.</text>
</comment>
<gene>
    <name evidence="6" type="ORF">Rsub_13144</name>
</gene>
<evidence type="ECO:0000256" key="4">
    <source>
        <dbReference type="SAM" id="SignalP"/>
    </source>
</evidence>
<feature type="chain" id="PRO_5016095753" description="Peptidase S1 domain-containing protein" evidence="4">
    <location>
        <begin position="33"/>
        <end position="567"/>
    </location>
</feature>
<sequence length="567" mass="57064">MPARRPTARAAARALSPLLLLLLLLSPAPAAAADAAPVALADAAPVAPADAVRVAPADAAPVAPADAPVALADATPSAPVDAAPSAPVDAAPVTPADAAPVAPADAAPAAPADAAPTAPAAAAAAAAPADAAPADADAVAAPPPAAAPPKQPAAPPRRAAAAAAAARRANDPSDSVSVFKVARTSAGRPSPEAIKAAVRDARELSFSLTPEQASALREGAARASERARAASDGGASLEEEPAVATYAPRGGGAVPMGQGTGGLSFADSRLGKSASAWTPFVQPAGKLLFRVDGASYMCSASLIGKSVIVTAAHCVAAYGKNKVYSDFVFIPGFTPDHKPDTVFMGDRVAVPNVYLNGTDACLPEAQGVVCSNDVAVISLQLSTDGKQAFVKAGGRYYNYLANAFDASRAPISGFITDFVPPYLAITQLGYPIHFDYGNEMQMSNSPGFRMRQWYPGPDGRLRALKNIARGTAMTGGSSGGPWLINMGVDAVLGGPATYGDVSIRNAIVGVTSWGFTDLSIKIQGASEFASNSAFPAAKYGNYGAGNIGALMFIACENWGLRAAGKCR</sequence>
<proteinExistence type="inferred from homology"/>
<evidence type="ECO:0000259" key="5">
    <source>
        <dbReference type="PROSITE" id="PS50240"/>
    </source>
</evidence>
<feature type="region of interest" description="Disordered" evidence="3">
    <location>
        <begin position="76"/>
        <end position="113"/>
    </location>
</feature>
<dbReference type="PROSITE" id="PS50240">
    <property type="entry name" value="TRYPSIN_DOM"/>
    <property type="match status" value="1"/>
</dbReference>
<dbReference type="InterPro" id="IPR018114">
    <property type="entry name" value="TRYPSIN_HIS"/>
</dbReference>
<keyword evidence="2 4" id="KW-0732">Signal</keyword>
<feature type="compositionally biased region" description="Low complexity" evidence="3">
    <location>
        <begin position="156"/>
        <end position="167"/>
    </location>
</feature>
<dbReference type="Proteomes" id="UP000247498">
    <property type="component" value="Unassembled WGS sequence"/>
</dbReference>
<dbReference type="PANTHER" id="PTHR15462:SF8">
    <property type="entry name" value="SERINE PROTEASE"/>
    <property type="match status" value="1"/>
</dbReference>
<feature type="domain" description="Peptidase S1" evidence="5">
    <location>
        <begin position="259"/>
        <end position="558"/>
    </location>
</feature>